<dbReference type="Proteomes" id="UP001230649">
    <property type="component" value="Unassembled WGS sequence"/>
</dbReference>
<keyword evidence="2" id="KW-1185">Reference proteome</keyword>
<sequence length="1416" mass="152791">MIQKLKKRRPSENNQRPAELSVRILNSTYAAFNLDSATSRGTGGPTELSNRFSVLRAKASPVRATFPTVATTSESGPRSSGIEEIRQRLAAQRQRAKGTGRYVAEEEENLVLEELALPEDHYARVVSPLDVEFPPSTSDREEEYRPLKEQPRNGSRTYGFGATSGMKEAEVMMRARTGKRSVSDRSVGSGVTHSRSGTPLSEHRDEEFLQAPGGSGKRKSLLAMLPVETQERITNALMEIEEDMQAEAMEAEMIAEPQPSEMLVNDAEKEGPKRSHKSSQPITPQHKRQNSSISRSPFRENLAQIAKGIDVDESGSATHSRSHSRTHSRATSSISIAQPDFTVKQISSVHSASSSRQSSRRGHSRAGSSADLNRFRFGSGLAERLEDVSTVFGLPPPAPAPTAALPPIPTPPQSYYELSEEERHGVGPALKQQHQRTPSASASPIPVASLETGYVPGSARPFTSPRADSPLERVGNHDFGTSGPPMIGSRVPAPPLVRKGSKLIPPNRPGHLMLQPMLMPRAVTASSLPSVSPVVETFADNAERKGYTVPGPYSHVEALEGEVVTGLIIPQKTSPMLGNMPQESGVLGASPLDVSFDIDGYYGAGRSPVEAITRYPSQPQTDRQADDLLRPPSPRRKQPVSQDRELKSRPSLETLQSTFTESSIDLPSPALYNFPNLVAKRVESGSTSPLSDIFGSDVDGDDGKQELFDELQAMQERLLEAAREVRRGLNAGTPAGDRKRKDATPGLRTRPSIRARKPEPSMYPDLGENVSQLVLAMTQRQPSESSFQQQPSPTPSLRDYEDTPTIPALHTAFTSNQTILPSGDSPILVDSEFTPRVDNYSLETVHPTPKGSPLVVTTSTFSSPAMATNIDARSKLLGSPINSVPSTRGATSHTEDSTVTAATARPPAASANANLKAEDDLARRRDFEARIAQATAQLQQTPITQTKRRPSIKGSAINIGPPTLINSSAKLNVTPLSIAQARDGASKASSPPSAFAKHTRHQSSSAVNGESSNEGKGLKGLMAKIKRNASLAERKRAKTPSSSPRVAQTSFQAITPLSPDGKGSEEAEMNTPVMSTSKTMPGTSSKANISFPITRQGSQKHSDPLASRKSVVRRTIIFSTSNNENIDEPMPSVEALPTSGSSPSRRPSTRRKLVRHLSGDTDLLRAEGLLAGPKSQSISQVMASTDSANARQRRPSEPDSLYDMYAGSTDQHGDLDPQEVIYSGTRASFGDDVRPGHTGLLRSRSTKPRAIEIREMSDGQTTWGLVDVNDPLLRGIEAPPSSHVRNDSLTSSLSSYGGESQISRGSAVESGTVETARKQSSDVRPKTNIFYSHENDVAELIDDLSRNGFEGKFRIVSPTGDHSQYHAQSQQLSQPHPHANNQIADLPGSISTMGVMEKKLQALVQRMLATPSSPSA</sequence>
<gene>
    <name evidence="1" type="ORF">QFC20_004307</name>
</gene>
<dbReference type="EMBL" id="JASBWS010000048">
    <property type="protein sequence ID" value="KAJ9105627.1"/>
    <property type="molecule type" value="Genomic_DNA"/>
</dbReference>
<evidence type="ECO:0000313" key="1">
    <source>
        <dbReference type="EMBL" id="KAJ9105627.1"/>
    </source>
</evidence>
<name>A0ACC2W3G0_9TREE</name>
<organism evidence="1 2">
    <name type="scientific">Naganishia adeliensis</name>
    <dbReference type="NCBI Taxonomy" id="92952"/>
    <lineage>
        <taxon>Eukaryota</taxon>
        <taxon>Fungi</taxon>
        <taxon>Dikarya</taxon>
        <taxon>Basidiomycota</taxon>
        <taxon>Agaricomycotina</taxon>
        <taxon>Tremellomycetes</taxon>
        <taxon>Filobasidiales</taxon>
        <taxon>Filobasidiaceae</taxon>
        <taxon>Naganishia</taxon>
    </lineage>
</organism>
<evidence type="ECO:0000313" key="2">
    <source>
        <dbReference type="Proteomes" id="UP001230649"/>
    </source>
</evidence>
<comment type="caution">
    <text evidence="1">The sequence shown here is derived from an EMBL/GenBank/DDBJ whole genome shotgun (WGS) entry which is preliminary data.</text>
</comment>
<proteinExistence type="predicted"/>
<accession>A0ACC2W3G0</accession>
<reference evidence="1" key="1">
    <citation type="submission" date="2023-04" db="EMBL/GenBank/DDBJ databases">
        <title>Draft Genome sequencing of Naganishia species isolated from polar environments using Oxford Nanopore Technology.</title>
        <authorList>
            <person name="Leo P."/>
            <person name="Venkateswaran K."/>
        </authorList>
    </citation>
    <scope>NUCLEOTIDE SEQUENCE</scope>
    <source>
        <strain evidence="1">MNA-CCFEE 5262</strain>
    </source>
</reference>
<protein>
    <submittedName>
        <fullName evidence="1">Uncharacterized protein</fullName>
    </submittedName>
</protein>